<feature type="domain" description="UBC core" evidence="6">
    <location>
        <begin position="43"/>
        <end position="119"/>
    </location>
</feature>
<dbReference type="PANTHER" id="PTHR24067">
    <property type="entry name" value="UBIQUITIN-CONJUGATING ENZYME E2"/>
    <property type="match status" value="1"/>
</dbReference>
<sequence length="264" mass="28904">MSNVENVCPQVLRGVARELRRLAERPPAGVKLVLRDDDLTDVPPRAYFLTRIFHPNVAPATGEVCVNTLKRDWRPELGLEHALLAVKCLLIAPNPESALNADAAALLRDHYDLYFARAKLLADIHARPHATKPDKAGNHPQVTRLARPLRPVLRARRVARRHTRATARDQTGQGREPPAGNSTGATAATCASRAPSCSPTYTRDRTRPNRTRPGTTRRPVLSISDTSTPQQPCTSSENPDQCNGQTEKDGSSSDSDFATVVPDH</sequence>
<dbReference type="Gene3D" id="3.10.110.10">
    <property type="entry name" value="Ubiquitin Conjugating Enzyme"/>
    <property type="match status" value="1"/>
</dbReference>
<feature type="region of interest" description="Disordered" evidence="5">
    <location>
        <begin position="129"/>
        <end position="264"/>
    </location>
</feature>
<feature type="compositionally biased region" description="Low complexity" evidence="5">
    <location>
        <begin position="142"/>
        <end position="152"/>
    </location>
</feature>
<dbReference type="InterPro" id="IPR050113">
    <property type="entry name" value="Ub_conjugating_enzyme"/>
</dbReference>
<evidence type="ECO:0000256" key="2">
    <source>
        <dbReference type="ARBA" id="ARBA00022786"/>
    </source>
</evidence>
<keyword evidence="4" id="KW-0547">Nucleotide-binding</keyword>
<gene>
    <name evidence="7" type="ORF">CHILSU_LOCUS9624</name>
</gene>
<dbReference type="SUPFAM" id="SSF54495">
    <property type="entry name" value="UBC-like"/>
    <property type="match status" value="1"/>
</dbReference>
<protein>
    <recommendedName>
        <fullName evidence="6">UBC core domain-containing protein</fullName>
    </recommendedName>
</protein>
<keyword evidence="1" id="KW-0808">Transferase</keyword>
<dbReference type="InterPro" id="IPR016135">
    <property type="entry name" value="UBQ-conjugating_enzyme/RWD"/>
</dbReference>
<dbReference type="SMART" id="SM00212">
    <property type="entry name" value="UBCc"/>
    <property type="match status" value="1"/>
</dbReference>
<dbReference type="Pfam" id="PF00179">
    <property type="entry name" value="UQ_con"/>
    <property type="match status" value="1"/>
</dbReference>
<keyword evidence="4" id="KW-0067">ATP-binding</keyword>
<name>A0ABN8BD62_CHISP</name>
<reference evidence="7" key="1">
    <citation type="submission" date="2021-12" db="EMBL/GenBank/DDBJ databases">
        <authorList>
            <person name="King R."/>
        </authorList>
    </citation>
    <scope>NUCLEOTIDE SEQUENCE</scope>
</reference>
<feature type="active site" description="Glycyl thioester intermediate" evidence="3">
    <location>
        <position position="65"/>
    </location>
</feature>
<proteinExistence type="inferred from homology"/>
<dbReference type="InterPro" id="IPR000608">
    <property type="entry name" value="UBC"/>
</dbReference>
<feature type="compositionally biased region" description="Polar residues" evidence="5">
    <location>
        <begin position="223"/>
        <end position="245"/>
    </location>
</feature>
<evidence type="ECO:0000313" key="8">
    <source>
        <dbReference type="Proteomes" id="UP001153292"/>
    </source>
</evidence>
<dbReference type="PROSITE" id="PS00183">
    <property type="entry name" value="UBC_1"/>
    <property type="match status" value="1"/>
</dbReference>
<dbReference type="EMBL" id="OU963899">
    <property type="protein sequence ID" value="CAH0406250.1"/>
    <property type="molecule type" value="Genomic_DNA"/>
</dbReference>
<keyword evidence="2 4" id="KW-0833">Ubl conjugation pathway</keyword>
<evidence type="ECO:0000256" key="5">
    <source>
        <dbReference type="SAM" id="MobiDB-lite"/>
    </source>
</evidence>
<organism evidence="7 8">
    <name type="scientific">Chilo suppressalis</name>
    <name type="common">Asiatic rice borer moth</name>
    <dbReference type="NCBI Taxonomy" id="168631"/>
    <lineage>
        <taxon>Eukaryota</taxon>
        <taxon>Metazoa</taxon>
        <taxon>Ecdysozoa</taxon>
        <taxon>Arthropoda</taxon>
        <taxon>Hexapoda</taxon>
        <taxon>Insecta</taxon>
        <taxon>Pterygota</taxon>
        <taxon>Neoptera</taxon>
        <taxon>Endopterygota</taxon>
        <taxon>Lepidoptera</taxon>
        <taxon>Glossata</taxon>
        <taxon>Ditrysia</taxon>
        <taxon>Pyraloidea</taxon>
        <taxon>Crambidae</taxon>
        <taxon>Crambinae</taxon>
        <taxon>Chilo</taxon>
    </lineage>
</organism>
<keyword evidence="8" id="KW-1185">Reference proteome</keyword>
<dbReference type="InterPro" id="IPR023313">
    <property type="entry name" value="UBQ-conjugating_AS"/>
</dbReference>
<feature type="compositionally biased region" description="Basic residues" evidence="5">
    <location>
        <begin position="153"/>
        <end position="165"/>
    </location>
</feature>
<evidence type="ECO:0000256" key="1">
    <source>
        <dbReference type="ARBA" id="ARBA00022679"/>
    </source>
</evidence>
<accession>A0ABN8BD62</accession>
<comment type="similarity">
    <text evidence="4">Belongs to the ubiquitin-conjugating enzyme family.</text>
</comment>
<evidence type="ECO:0000256" key="4">
    <source>
        <dbReference type="RuleBase" id="RU362109"/>
    </source>
</evidence>
<dbReference type="Proteomes" id="UP001153292">
    <property type="component" value="Chromosome 6"/>
</dbReference>
<evidence type="ECO:0000259" key="6">
    <source>
        <dbReference type="Pfam" id="PF00179"/>
    </source>
</evidence>
<evidence type="ECO:0000256" key="3">
    <source>
        <dbReference type="PROSITE-ProRule" id="PRU10133"/>
    </source>
</evidence>
<evidence type="ECO:0000313" key="7">
    <source>
        <dbReference type="EMBL" id="CAH0406250.1"/>
    </source>
</evidence>